<proteinExistence type="inferred from homology"/>
<dbReference type="InterPro" id="IPR050282">
    <property type="entry name" value="Cycloisomerase_2"/>
</dbReference>
<dbReference type="Proteomes" id="UP001084197">
    <property type="component" value="Unassembled WGS sequence"/>
</dbReference>
<comment type="caution">
    <text evidence="2">The sequence shown here is derived from an EMBL/GenBank/DDBJ whole genome shotgun (WGS) entry which is preliminary data.</text>
</comment>
<evidence type="ECO:0000313" key="3">
    <source>
        <dbReference type="Proteomes" id="UP001084197"/>
    </source>
</evidence>
<sequence>MGKQLTGYIGTYTKAESEGVYKFVLDLEKERITDVVPAAKLDNPTYLTISDDNRYLYAVSKEGEKGGITAYKIDSANHELTLLNSFAKAGSPPCHVSVKSDNTNVVTANYHTKEVISYLTDTNGSLKEIADIAVQDGSGPHERQEKPHIHFSGYTPDENYVIAVDLGSDEIITYSVAGDKLTKEHVCKTKAGSGPRHIVFAPNKKFAYVMTELSSEVLTLAYQAETGEFTQKQAIKAIPDDYKEVNDGSAIHISDDGKYVYVGNRGHNSIAVFAVNEITNELTFVEWKSTEGDWPRDFVLDPTNNYLVAANQKSGSLTLYRRNQETGELKVLQTDVPAPEAVCVKFLN</sequence>
<evidence type="ECO:0000313" key="2">
    <source>
        <dbReference type="EMBL" id="MCZ0701771.1"/>
    </source>
</evidence>
<evidence type="ECO:0000256" key="1">
    <source>
        <dbReference type="ARBA" id="ARBA00005564"/>
    </source>
</evidence>
<dbReference type="PANTHER" id="PTHR30344:SF1">
    <property type="entry name" value="6-PHOSPHOGLUCONOLACTONASE"/>
    <property type="match status" value="1"/>
</dbReference>
<name>A0A9J6R8Y1_9BACI</name>
<dbReference type="PANTHER" id="PTHR30344">
    <property type="entry name" value="6-PHOSPHOGLUCONOLACTONASE-RELATED"/>
    <property type="match status" value="1"/>
</dbReference>
<dbReference type="GO" id="GO:0005829">
    <property type="term" value="C:cytosol"/>
    <property type="evidence" value="ECO:0007669"/>
    <property type="project" value="TreeGrafter"/>
</dbReference>
<organism evidence="2 3">
    <name type="scientific">Natronobacillus azotifigens</name>
    <dbReference type="NCBI Taxonomy" id="472978"/>
    <lineage>
        <taxon>Bacteria</taxon>
        <taxon>Bacillati</taxon>
        <taxon>Bacillota</taxon>
        <taxon>Bacilli</taxon>
        <taxon>Bacillales</taxon>
        <taxon>Bacillaceae</taxon>
        <taxon>Natronobacillus</taxon>
    </lineage>
</organism>
<dbReference type="InterPro" id="IPR011048">
    <property type="entry name" value="Haem_d1_sf"/>
</dbReference>
<comment type="similarity">
    <text evidence="1">Belongs to the cycloisomerase 2 family.</text>
</comment>
<dbReference type="FunFam" id="2.130.10.10:FF:000306">
    <property type="entry name" value="3-carboxymuconate cyclase"/>
    <property type="match status" value="1"/>
</dbReference>
<dbReference type="GO" id="GO:0017057">
    <property type="term" value="F:6-phosphogluconolactonase activity"/>
    <property type="evidence" value="ECO:0007669"/>
    <property type="project" value="TreeGrafter"/>
</dbReference>
<protein>
    <submittedName>
        <fullName evidence="2">Lactonase family protein</fullName>
    </submittedName>
</protein>
<dbReference type="InterPro" id="IPR019405">
    <property type="entry name" value="Lactonase_7-beta_prop"/>
</dbReference>
<dbReference type="Pfam" id="PF10282">
    <property type="entry name" value="Lactonase"/>
    <property type="match status" value="1"/>
</dbReference>
<dbReference type="Gene3D" id="2.130.10.10">
    <property type="entry name" value="YVTN repeat-like/Quinoprotein amine dehydrogenase"/>
    <property type="match status" value="1"/>
</dbReference>
<dbReference type="InterPro" id="IPR015943">
    <property type="entry name" value="WD40/YVTN_repeat-like_dom_sf"/>
</dbReference>
<gene>
    <name evidence="2" type="ORF">OWO01_00920</name>
</gene>
<dbReference type="AlphaFoldDB" id="A0A9J6R8Y1"/>
<dbReference type="SUPFAM" id="SSF51004">
    <property type="entry name" value="C-terminal (heme d1) domain of cytochrome cd1-nitrite reductase"/>
    <property type="match status" value="1"/>
</dbReference>
<accession>A0A9J6R8Y1</accession>
<dbReference type="RefSeq" id="WP_268778532.1">
    <property type="nucleotide sequence ID" value="NZ_JAPRAT010000001.1"/>
</dbReference>
<dbReference type="EMBL" id="JAPRAT010000001">
    <property type="protein sequence ID" value="MCZ0701771.1"/>
    <property type="molecule type" value="Genomic_DNA"/>
</dbReference>
<keyword evidence="3" id="KW-1185">Reference proteome</keyword>
<reference evidence="2" key="1">
    <citation type="submission" date="2022-11" db="EMBL/GenBank/DDBJ databases">
        <title>WGS of Natronobacillus azotifigens 24KS-1, an anaerobic diazotrophic haloalkaliphile from soda-rich habitats.</title>
        <authorList>
            <person name="Sorokin D.Y."/>
            <person name="Merkel A.Y."/>
        </authorList>
    </citation>
    <scope>NUCLEOTIDE SEQUENCE</scope>
    <source>
        <strain evidence="2">24KS-1</strain>
    </source>
</reference>